<reference evidence="1 2" key="1">
    <citation type="journal article" date="2010" name="J. Bacteriol.">
        <title>Complete genome sequence of "Candidatus Puniceispirillum marinum" IMCC1322, a representative of the SAR116 clade in the Alphaproteobacteria.</title>
        <authorList>
            <person name="Oh H.M."/>
            <person name="Kwon K.K."/>
            <person name="Kang I."/>
            <person name="Kang S.G."/>
            <person name="Lee J.H."/>
            <person name="Kim S.J."/>
            <person name="Cho J.C."/>
        </authorList>
    </citation>
    <scope>NUCLEOTIDE SEQUENCE [LARGE SCALE GENOMIC DNA]</scope>
    <source>
        <strain evidence="1 2">IMCC1322</strain>
    </source>
</reference>
<accession>D5BSA6</accession>
<dbReference type="Pfam" id="PF13416">
    <property type="entry name" value="SBP_bac_8"/>
    <property type="match status" value="1"/>
</dbReference>
<dbReference type="PANTHER" id="PTHR42779">
    <property type="entry name" value="PROTEIN YNJB"/>
    <property type="match status" value="1"/>
</dbReference>
<gene>
    <name evidence="1" type="ordered locus">SAR116_0910</name>
</gene>
<dbReference type="NCBIfam" id="NF008633">
    <property type="entry name" value="PRK11622.1"/>
    <property type="match status" value="1"/>
</dbReference>
<dbReference type="EMBL" id="CP001751">
    <property type="protein sequence ID" value="ADE39153.1"/>
    <property type="molecule type" value="Genomic_DNA"/>
</dbReference>
<proteinExistence type="predicted"/>
<dbReference type="eggNOG" id="COG4134">
    <property type="taxonomic scope" value="Bacteria"/>
</dbReference>
<dbReference type="InterPro" id="IPR027020">
    <property type="entry name" value="YnjB"/>
</dbReference>
<dbReference type="SUPFAM" id="SSF53850">
    <property type="entry name" value="Periplasmic binding protein-like II"/>
    <property type="match status" value="1"/>
</dbReference>
<dbReference type="PANTHER" id="PTHR42779:SF1">
    <property type="entry name" value="PROTEIN YNJB"/>
    <property type="match status" value="1"/>
</dbReference>
<dbReference type="PIRSF" id="PIRSF029172">
    <property type="entry name" value="UCP029172_ABC_sbc_YnjB"/>
    <property type="match status" value="1"/>
</dbReference>
<dbReference type="InterPro" id="IPR006059">
    <property type="entry name" value="SBP"/>
</dbReference>
<protein>
    <recommendedName>
        <fullName evidence="3">ABC transporter substrate-binding protein</fullName>
    </recommendedName>
</protein>
<dbReference type="KEGG" id="apb:SAR116_0910"/>
<evidence type="ECO:0008006" key="3">
    <source>
        <dbReference type="Google" id="ProtNLM"/>
    </source>
</evidence>
<organism evidence="1 2">
    <name type="scientific">Puniceispirillum marinum (strain IMCC1322)</name>
    <dbReference type="NCBI Taxonomy" id="488538"/>
    <lineage>
        <taxon>Bacteria</taxon>
        <taxon>Pseudomonadati</taxon>
        <taxon>Pseudomonadota</taxon>
        <taxon>Alphaproteobacteria</taxon>
        <taxon>Candidatus Puniceispirillales</taxon>
        <taxon>Candidatus Puniceispirillaceae</taxon>
        <taxon>Candidatus Puniceispirillum</taxon>
    </lineage>
</organism>
<dbReference type="Proteomes" id="UP000007460">
    <property type="component" value="Chromosome"/>
</dbReference>
<dbReference type="HOGENOM" id="CLU_045122_0_0_5"/>
<evidence type="ECO:0000313" key="2">
    <source>
        <dbReference type="Proteomes" id="UP000007460"/>
    </source>
</evidence>
<dbReference type="AlphaFoldDB" id="D5BSA6"/>
<dbReference type="STRING" id="488538.SAR116_0910"/>
<keyword evidence="2" id="KW-1185">Reference proteome</keyword>
<dbReference type="Gene3D" id="3.40.190.10">
    <property type="entry name" value="Periplasmic binding protein-like II"/>
    <property type="match status" value="2"/>
</dbReference>
<name>D5BSA6_PUNMI</name>
<sequence>MIQKFMTLICRFQQLFMRLIISLAGLFILLVSTTIPVLGEDFTTTIRAAKGQTVYFNAWGGDDKINAYIAWAGQQVKSRYDITLKHVKLADTATAVSRILAEKAAGRVNDGTIDIIWINGANFAVMKRSGLLQPMPWVETLPSWKFTDAESLPAIKYDFAEPTEGKESPWGRAQLVFAYDTARLLTPPRSAQELLAYIRANPGRFTFPNPTDFVGMSFLKQILLELTVDKTPLYAPVDTANFESVTAPLWDWLDNAVPHLWRSGSTYPANYTALRQLLGDGEIDIALSFNPADASAAIEKGELPATVSTYIHDVGTLANVHFLAIPFNASAPQAARVVADFMLSPEAQIRKSDPRIWGDPMVLSPNKLSTADMTALAAVPRGVATLSESDLANTLAEPHPSWVSRLEEAWKSRYASGF</sequence>
<evidence type="ECO:0000313" key="1">
    <source>
        <dbReference type="EMBL" id="ADE39153.1"/>
    </source>
</evidence>